<evidence type="ECO:0000313" key="1">
    <source>
        <dbReference type="EMBL" id="MYN45861.1"/>
    </source>
</evidence>
<accession>A0A845I2C9</accession>
<dbReference type="AlphaFoldDB" id="A0A845I2C9"/>
<name>A0A845I2C9_9BURK</name>
<reference evidence="1" key="1">
    <citation type="submission" date="2019-12" db="EMBL/GenBank/DDBJ databases">
        <title>Novel species isolated from a subtropical stream in China.</title>
        <authorList>
            <person name="Lu H."/>
        </authorList>
    </citation>
    <scope>NUCLEOTIDE SEQUENCE [LARGE SCALE GENOMIC DNA]</scope>
    <source>
        <strain evidence="1">FT93W</strain>
    </source>
</reference>
<comment type="caution">
    <text evidence="1">The sequence shown here is derived from an EMBL/GenBank/DDBJ whole genome shotgun (WGS) entry which is preliminary data.</text>
</comment>
<protein>
    <recommendedName>
        <fullName evidence="3">Alanine-rich protein</fullName>
    </recommendedName>
</protein>
<dbReference type="RefSeq" id="WP_161035403.1">
    <property type="nucleotide sequence ID" value="NZ_WWCL01000002.1"/>
</dbReference>
<proteinExistence type="predicted"/>
<sequence length="402" mass="43934">MSGKARTYRSLYCYPWDVLSAGQHRQHLQRLGMNGVTLAVSYHAGKFLRPHAGATPRVIFPEDGVVYFEPDSSLYGELRPIAHSDPAMRRVLPELVADGQLAVHAWTVLLHNSRLGALHPQYTARNVFGDGYVYSLCPMHDAVFAYAVNLSRDIAAQGVHSLVLETPGWLPYAHGYHHEFAQLRSNVWLDTMLGLCFCDACMAAGRQHGLDMDSLRSSIAASVDLYLQAPVDATPAQAQAWLQADLLAQPALAEWLLLRQRRVTALVGAIRAAIPPQVELAVIATVQRPTASNWLEGMDLPALARVADWIEIPFYEADAAAVASDAWDCRRRLGGSAQIRAILRPGPPDLADGAQLSSALTRLAQLGIRELGFYNFGLLRPDRLEALAAALRALPDEPASLA</sequence>
<evidence type="ECO:0008006" key="3">
    <source>
        <dbReference type="Google" id="ProtNLM"/>
    </source>
</evidence>
<dbReference type="EMBL" id="WWCL01000002">
    <property type="protein sequence ID" value="MYN45861.1"/>
    <property type="molecule type" value="Genomic_DNA"/>
</dbReference>
<keyword evidence="2" id="KW-1185">Reference proteome</keyword>
<dbReference type="Proteomes" id="UP000444316">
    <property type="component" value="Unassembled WGS sequence"/>
</dbReference>
<dbReference type="Gene3D" id="3.20.20.80">
    <property type="entry name" value="Glycosidases"/>
    <property type="match status" value="1"/>
</dbReference>
<gene>
    <name evidence="1" type="ORF">GTP23_12465</name>
</gene>
<organism evidence="1 2">
    <name type="scientific">Duganella fentianensis</name>
    <dbReference type="NCBI Taxonomy" id="2692177"/>
    <lineage>
        <taxon>Bacteria</taxon>
        <taxon>Pseudomonadati</taxon>
        <taxon>Pseudomonadota</taxon>
        <taxon>Betaproteobacteria</taxon>
        <taxon>Burkholderiales</taxon>
        <taxon>Oxalobacteraceae</taxon>
        <taxon>Telluria group</taxon>
        <taxon>Duganella</taxon>
    </lineage>
</organism>
<evidence type="ECO:0000313" key="2">
    <source>
        <dbReference type="Proteomes" id="UP000444316"/>
    </source>
</evidence>